<evidence type="ECO:0000256" key="3">
    <source>
        <dbReference type="ARBA" id="ARBA00022989"/>
    </source>
</evidence>
<dbReference type="InterPro" id="IPR019533">
    <property type="entry name" value="Peptidase_S26"/>
</dbReference>
<comment type="caution">
    <text evidence="6">The sequence shown here is derived from an EMBL/GenBank/DDBJ whole genome shotgun (WGS) entry which is preliminary data.</text>
</comment>
<comment type="subcellular location">
    <subcellularLocation>
        <location evidence="1">Membrane</location>
    </subcellularLocation>
</comment>
<dbReference type="Gene3D" id="2.10.109.10">
    <property type="entry name" value="Umud Fragment, subunit A"/>
    <property type="match status" value="1"/>
</dbReference>
<evidence type="ECO:0000313" key="7">
    <source>
        <dbReference type="Proteomes" id="UP000195137"/>
    </source>
</evidence>
<evidence type="ECO:0000256" key="4">
    <source>
        <dbReference type="ARBA" id="ARBA00023136"/>
    </source>
</evidence>
<accession>A0A1Y3GF87</accession>
<gene>
    <name evidence="6" type="ORF">AMET1_1027</name>
</gene>
<keyword evidence="3 5" id="KW-1133">Transmembrane helix</keyword>
<evidence type="ECO:0000256" key="5">
    <source>
        <dbReference type="SAM" id="Phobius"/>
    </source>
</evidence>
<dbReference type="Proteomes" id="UP000195137">
    <property type="component" value="Unassembled WGS sequence"/>
</dbReference>
<name>A0A1Y3GF87_9EURY</name>
<dbReference type="RefSeq" id="WP_086637423.1">
    <property type="nucleotide sequence ID" value="NZ_MRZU01000004.1"/>
</dbReference>
<keyword evidence="2 5" id="KW-0812">Transmembrane</keyword>
<keyword evidence="7" id="KW-1185">Reference proteome</keyword>
<dbReference type="CDD" id="cd06530">
    <property type="entry name" value="S26_SPase_I"/>
    <property type="match status" value="1"/>
</dbReference>
<reference evidence="6 7" key="1">
    <citation type="submission" date="2016-12" db="EMBL/GenBank/DDBJ databases">
        <title>Discovery of methanogenic haloarchaea.</title>
        <authorList>
            <person name="Sorokin D.Y."/>
            <person name="Makarova K.S."/>
            <person name="Abbas B."/>
            <person name="Ferrer M."/>
            <person name="Golyshin P.N."/>
        </authorList>
    </citation>
    <scope>NUCLEOTIDE SEQUENCE [LARGE SCALE GENOMIC DNA]</scope>
    <source>
        <strain evidence="6">AMET1</strain>
    </source>
</reference>
<dbReference type="GO" id="GO:0016020">
    <property type="term" value="C:membrane"/>
    <property type="evidence" value="ECO:0007669"/>
    <property type="project" value="UniProtKB-SubCell"/>
</dbReference>
<protein>
    <submittedName>
        <fullName evidence="6">Signal peptidase I LepB</fullName>
    </submittedName>
</protein>
<evidence type="ECO:0000313" key="6">
    <source>
        <dbReference type="EMBL" id="OUJ18125.1"/>
    </source>
</evidence>
<dbReference type="AlphaFoldDB" id="A0A1Y3GF87"/>
<keyword evidence="4 5" id="KW-0472">Membrane</keyword>
<evidence type="ECO:0000256" key="2">
    <source>
        <dbReference type="ARBA" id="ARBA00022692"/>
    </source>
</evidence>
<dbReference type="GO" id="GO:0004252">
    <property type="term" value="F:serine-type endopeptidase activity"/>
    <property type="evidence" value="ECO:0007669"/>
    <property type="project" value="InterPro"/>
</dbReference>
<dbReference type="InterPro" id="IPR001733">
    <property type="entry name" value="Peptidase_S26B"/>
</dbReference>
<feature type="transmembrane region" description="Helical" evidence="5">
    <location>
        <begin position="20"/>
        <end position="38"/>
    </location>
</feature>
<dbReference type="SUPFAM" id="SSF51306">
    <property type="entry name" value="LexA/Signal peptidase"/>
    <property type="match status" value="1"/>
</dbReference>
<evidence type="ECO:0000256" key="1">
    <source>
        <dbReference type="ARBA" id="ARBA00004370"/>
    </source>
</evidence>
<sequence>MSEGSSGEGRSWHVLFLRDLAIALAGLLVVVSVLYLYAGLWPPFVAVESPSMEPNIGEGDLVFLKSTDNVLTGEEAAVLGETSFGGYGDVIVFSVPGDDRSILHRAVDWVDEGEPMWDGGPEAPHSGFITMGDNNREIDQKSLFEEQPIKPEWVDGKAVCSVPYLGMLTLGLEEFREGSPVGLPGLQYQCI</sequence>
<proteinExistence type="predicted"/>
<dbReference type="GO" id="GO:0006465">
    <property type="term" value="P:signal peptide processing"/>
    <property type="evidence" value="ECO:0007669"/>
    <property type="project" value="InterPro"/>
</dbReference>
<dbReference type="PANTHER" id="PTHR10806:SF6">
    <property type="entry name" value="SIGNAL PEPTIDASE COMPLEX CATALYTIC SUBUNIT SEC11"/>
    <property type="match status" value="1"/>
</dbReference>
<dbReference type="OrthoDB" id="4822at2157"/>
<dbReference type="EMBL" id="MRZU01000004">
    <property type="protein sequence ID" value="OUJ18125.1"/>
    <property type="molecule type" value="Genomic_DNA"/>
</dbReference>
<organism evidence="6 7">
    <name type="scientific">Methanonatronarchaeum thermophilum</name>
    <dbReference type="NCBI Taxonomy" id="1927129"/>
    <lineage>
        <taxon>Archaea</taxon>
        <taxon>Methanobacteriati</taxon>
        <taxon>Methanobacteriota</taxon>
        <taxon>Methanonatronarchaeia</taxon>
        <taxon>Methanonatronarchaeales</taxon>
        <taxon>Methanonatronarchaeaceae</taxon>
        <taxon>Methanonatronarchaeum</taxon>
    </lineage>
</organism>
<dbReference type="PANTHER" id="PTHR10806">
    <property type="entry name" value="SIGNAL PEPTIDASE COMPLEX CATALYTIC SUBUNIT SEC11"/>
    <property type="match status" value="1"/>
</dbReference>
<dbReference type="InterPro" id="IPR036286">
    <property type="entry name" value="LexA/Signal_pep-like_sf"/>
</dbReference>